<name>A0AAP8TSM5_9STAP</name>
<reference evidence="7 8" key="1">
    <citation type="submission" date="2017-08" db="EMBL/GenBank/DDBJ databases">
        <title>Draft genome sequences of 64 type strains of genus Staph aureus.</title>
        <authorList>
            <person name="Cole K."/>
            <person name="Golubchik T."/>
            <person name="Russell J."/>
            <person name="Foster D."/>
            <person name="Llewelyn M."/>
            <person name="Wilson D."/>
            <person name="Crook D."/>
            <person name="Paul J."/>
        </authorList>
    </citation>
    <scope>NUCLEOTIDE SEQUENCE [LARGE SCALE GENOMIC DNA]</scope>
    <source>
        <strain evidence="7 8">NCTC 12101</strain>
    </source>
</reference>
<dbReference type="AlphaFoldDB" id="A0AAP8TSM5"/>
<proteinExistence type="inferred from homology"/>
<sequence length="855" mass="97733">MNHDLKHMDIKDLVKKASRVIVPLSPTSQFAARSPWAELENETFESVSRWSSAHGVETLPSTEMFQQAYQRGEIDDAMVEQGVTQWMSQHPFEQDPDGAQHYCHHLITYDYKPSDEVHLDEAVHIDQRLFNENEQRVTDHTIPLSHDVLDNNGYPLSDTVNYHMMKWCKLFLDRARSSWTLPMREQGFYKAWRHLVVHDPALPKVQRQRLKSLPSQSETALLQSLSTLAIPMSEVQSYLEGHLLELNGWAGMLRWQQEHTDVETPLLLDYLAIRISLEWAFLADVLPVSSPSRQTISEEMIRKYVNNWILTGGLTKASWQQLSIYAQHRYIQFALQFDEQTRKIILLEAWEATYEAQLQSQLLTEPIERDESNRVDAQLAFCIDVRSEQFRRQLEFAGPFETIGVAGFFGLPIQTCELGSHHAHDSLPVMKRPQHRIESYADDEKAAHYQQRKGVIGTLRYTFKNMKQNVMPSLLLPELSGPWLTMQTATRSFVPRKIGQLIEKASSKWLHKPTTYLTLDYSHHDKEHHLPVGLTLDEQVYYVAQGLKLMGITDHFAPLVVLCGHGSQSTNNPYAASLDCGACGGQASGFNAKVLAQLCNKNKVRERLKVQAAIHIPDETVFAAAQHQTTTDTLEWLEVPELPERAKAAYEKINLVMPQVSTEVRRLRLGTSQEKQSKNEAFRRAYDWSEIRPEWGLAHNASIIIGRRELTTNCNLEGRSFLHNYDWRQDPDGSLLNDIISGPATVAQWINLQYYASTVAPHYFGSGNKTTQTVTSGIGLMQGNGSDLMTGLPWQSVMQSDDIMYHSPIRLLVVVQAPTHYISHLLESNSDFTQKVEHGWIKLASIDEVMDWHHW</sequence>
<comment type="similarity">
    <text evidence="6">Belongs to the inorganic carbon transporter (TC 9.A.2) DabA family.</text>
</comment>
<comment type="function">
    <text evidence="6">Part of an energy-coupled inorganic carbon pump.</text>
</comment>
<comment type="caution">
    <text evidence="7">The sequence shown here is derived from an EMBL/GenBank/DDBJ whole genome shotgun (WGS) entry which is preliminary data.</text>
</comment>
<dbReference type="Proteomes" id="UP000242470">
    <property type="component" value="Unassembled WGS sequence"/>
</dbReference>
<keyword evidence="3 6" id="KW-0479">Metal-binding</keyword>
<dbReference type="InterPro" id="IPR018752">
    <property type="entry name" value="DabA"/>
</dbReference>
<protein>
    <recommendedName>
        <fullName evidence="6">Probable inorganic carbon transporter subunit DabA</fullName>
    </recommendedName>
</protein>
<evidence type="ECO:0000256" key="2">
    <source>
        <dbReference type="ARBA" id="ARBA00022475"/>
    </source>
</evidence>
<keyword evidence="5 6" id="KW-0472">Membrane</keyword>
<evidence type="ECO:0000256" key="4">
    <source>
        <dbReference type="ARBA" id="ARBA00022833"/>
    </source>
</evidence>
<feature type="binding site" evidence="6">
    <location>
        <position position="384"/>
    </location>
    <ligand>
        <name>Zn(2+)</name>
        <dbReference type="ChEBI" id="CHEBI:29105"/>
    </ligand>
</feature>
<dbReference type="PANTHER" id="PTHR38344:SF1">
    <property type="entry name" value="INORGANIC CARBON TRANSPORTER SUBUNIT DABA-RELATED"/>
    <property type="match status" value="1"/>
</dbReference>
<dbReference type="GeneID" id="64982721"/>
<keyword evidence="4 6" id="KW-0862">Zinc</keyword>
<evidence type="ECO:0000313" key="7">
    <source>
        <dbReference type="EMBL" id="PNZ66364.1"/>
    </source>
</evidence>
<feature type="binding site" evidence="6">
    <location>
        <position position="580"/>
    </location>
    <ligand>
        <name>Zn(2+)</name>
        <dbReference type="ChEBI" id="CHEBI:29105"/>
    </ligand>
</feature>
<dbReference type="RefSeq" id="WP_059106402.1">
    <property type="nucleotide sequence ID" value="NZ_AP024589.1"/>
</dbReference>
<dbReference type="Pfam" id="PF10070">
    <property type="entry name" value="DabA"/>
    <property type="match status" value="1"/>
</dbReference>
<evidence type="ECO:0000313" key="8">
    <source>
        <dbReference type="Proteomes" id="UP000242470"/>
    </source>
</evidence>
<comment type="cofactor">
    <cofactor evidence="6">
        <name>Zn(2+)</name>
        <dbReference type="ChEBI" id="CHEBI:29105"/>
    </cofactor>
</comment>
<comment type="subunit">
    <text evidence="6">Forms a complex with DabB.</text>
</comment>
<evidence type="ECO:0000256" key="1">
    <source>
        <dbReference type="ARBA" id="ARBA00022448"/>
    </source>
</evidence>
<comment type="subcellular location">
    <subcellularLocation>
        <location evidence="6">Cell membrane</location>
        <topology evidence="6">Peripheral membrane protein</topology>
    </subcellularLocation>
</comment>
<evidence type="ECO:0000256" key="6">
    <source>
        <dbReference type="HAMAP-Rule" id="MF_01871"/>
    </source>
</evidence>
<feature type="binding site" evidence="6">
    <location>
        <position position="565"/>
    </location>
    <ligand>
        <name>Zn(2+)</name>
        <dbReference type="ChEBI" id="CHEBI:29105"/>
    </ligand>
</feature>
<dbReference type="HAMAP" id="MF_01871">
    <property type="entry name" value="DabA"/>
    <property type="match status" value="1"/>
</dbReference>
<dbReference type="PANTHER" id="PTHR38344">
    <property type="entry name" value="UPF0753 PROTEIN AQ_863"/>
    <property type="match status" value="1"/>
</dbReference>
<keyword evidence="1 6" id="KW-0813">Transport</keyword>
<dbReference type="EMBL" id="PPQW01000066">
    <property type="protein sequence ID" value="PNZ66364.1"/>
    <property type="molecule type" value="Genomic_DNA"/>
</dbReference>
<keyword evidence="2 6" id="KW-1003">Cell membrane</keyword>
<feature type="binding site" evidence="6">
    <location>
        <position position="382"/>
    </location>
    <ligand>
        <name>Zn(2+)</name>
        <dbReference type="ChEBI" id="CHEBI:29105"/>
    </ligand>
</feature>
<dbReference type="GO" id="GO:0005886">
    <property type="term" value="C:plasma membrane"/>
    <property type="evidence" value="ECO:0007669"/>
    <property type="project" value="UniProtKB-SubCell"/>
</dbReference>
<accession>A0AAP8TSM5</accession>
<dbReference type="GO" id="GO:0008270">
    <property type="term" value="F:zinc ion binding"/>
    <property type="evidence" value="ECO:0007669"/>
    <property type="project" value="UniProtKB-UniRule"/>
</dbReference>
<evidence type="ECO:0000256" key="3">
    <source>
        <dbReference type="ARBA" id="ARBA00022723"/>
    </source>
</evidence>
<gene>
    <name evidence="6" type="primary">dabA</name>
    <name evidence="7" type="ORF">CD158_08720</name>
</gene>
<organism evidence="7 8">
    <name type="scientific">Staphylococcus auricularis</name>
    <dbReference type="NCBI Taxonomy" id="29379"/>
    <lineage>
        <taxon>Bacteria</taxon>
        <taxon>Bacillati</taxon>
        <taxon>Bacillota</taxon>
        <taxon>Bacilli</taxon>
        <taxon>Bacillales</taxon>
        <taxon>Staphylococcaceae</taxon>
        <taxon>Staphylococcus</taxon>
    </lineage>
</organism>
<evidence type="ECO:0000256" key="5">
    <source>
        <dbReference type="ARBA" id="ARBA00023136"/>
    </source>
</evidence>